<accession>A0A0M3JDV4</accession>
<sequence>MELLPMLFIVLFCALAVIANDQPNNRLEQNGWVRIKRDWYNRGYGYGRGSRRWGGRYGGGYGRPPYGGQPPYGPRGRYGGGMPQGNTDVNTMDIYSLNLFGNKAKQGDAAKQAQATADRYGQTAQNYPSIFGGGGIGNMKVL</sequence>
<name>A0A0M3JDV4_ANISI</name>
<reference evidence="2 3" key="2">
    <citation type="submission" date="2018-11" db="EMBL/GenBank/DDBJ databases">
        <authorList>
            <consortium name="Pathogen Informatics"/>
        </authorList>
    </citation>
    <scope>NUCLEOTIDE SEQUENCE [LARGE SCALE GENOMIC DNA]</scope>
</reference>
<feature type="chain" id="PRO_5043120862" evidence="1">
    <location>
        <begin position="20"/>
        <end position="142"/>
    </location>
</feature>
<dbReference type="Proteomes" id="UP000267096">
    <property type="component" value="Unassembled WGS sequence"/>
</dbReference>
<dbReference type="EMBL" id="UYRR01011137">
    <property type="protein sequence ID" value="VDK25778.1"/>
    <property type="molecule type" value="Genomic_DNA"/>
</dbReference>
<reference evidence="4" key="1">
    <citation type="submission" date="2017-02" db="UniProtKB">
        <authorList>
            <consortium name="WormBaseParasite"/>
        </authorList>
    </citation>
    <scope>IDENTIFICATION</scope>
</reference>
<dbReference type="WBParaSite" id="ASIM_0000579501-mRNA-1">
    <property type="protein sequence ID" value="ASIM_0000579501-mRNA-1"/>
    <property type="gene ID" value="ASIM_0000579501"/>
</dbReference>
<evidence type="ECO:0000313" key="3">
    <source>
        <dbReference type="Proteomes" id="UP000267096"/>
    </source>
</evidence>
<keyword evidence="1" id="KW-0732">Signal</keyword>
<protein>
    <submittedName>
        <fullName evidence="2 4">Uncharacterized protein</fullName>
    </submittedName>
</protein>
<evidence type="ECO:0000313" key="2">
    <source>
        <dbReference type="EMBL" id="VDK25778.1"/>
    </source>
</evidence>
<gene>
    <name evidence="2" type="ORF">ASIM_LOCUS5586</name>
</gene>
<feature type="signal peptide" evidence="1">
    <location>
        <begin position="1"/>
        <end position="19"/>
    </location>
</feature>
<evidence type="ECO:0000256" key="1">
    <source>
        <dbReference type="SAM" id="SignalP"/>
    </source>
</evidence>
<evidence type="ECO:0000313" key="4">
    <source>
        <dbReference type="WBParaSite" id="ASIM_0000579501-mRNA-1"/>
    </source>
</evidence>
<organism evidence="4">
    <name type="scientific">Anisakis simplex</name>
    <name type="common">Herring worm</name>
    <dbReference type="NCBI Taxonomy" id="6269"/>
    <lineage>
        <taxon>Eukaryota</taxon>
        <taxon>Metazoa</taxon>
        <taxon>Ecdysozoa</taxon>
        <taxon>Nematoda</taxon>
        <taxon>Chromadorea</taxon>
        <taxon>Rhabditida</taxon>
        <taxon>Spirurina</taxon>
        <taxon>Ascaridomorpha</taxon>
        <taxon>Ascaridoidea</taxon>
        <taxon>Anisakidae</taxon>
        <taxon>Anisakis</taxon>
        <taxon>Anisakis simplex complex</taxon>
    </lineage>
</organism>
<dbReference type="AlphaFoldDB" id="A0A0M3JDV4"/>
<keyword evidence="3" id="KW-1185">Reference proteome</keyword>
<proteinExistence type="predicted"/>